<dbReference type="AlphaFoldDB" id="A0A1I7T9Y4"/>
<dbReference type="InterPro" id="IPR011333">
    <property type="entry name" value="SKP1/BTB/POZ_sf"/>
</dbReference>
<dbReference type="SUPFAM" id="SSF54695">
    <property type="entry name" value="POZ domain"/>
    <property type="match status" value="1"/>
</dbReference>
<dbReference type="InterPro" id="IPR000210">
    <property type="entry name" value="BTB/POZ_dom"/>
</dbReference>
<keyword evidence="2" id="KW-1185">Reference proteome</keyword>
<reference evidence="3" key="1">
    <citation type="submission" date="2016-11" db="UniProtKB">
        <authorList>
            <consortium name="WormBaseParasite"/>
        </authorList>
    </citation>
    <scope>IDENTIFICATION</scope>
</reference>
<name>A0A1I7T9Y4_9PELO</name>
<dbReference type="Gene3D" id="3.30.710.10">
    <property type="entry name" value="Potassium Channel Kv1.1, Chain A"/>
    <property type="match status" value="1"/>
</dbReference>
<accession>A0A1I7T9Y4</accession>
<feature type="domain" description="BTB" evidence="1">
    <location>
        <begin position="71"/>
        <end position="139"/>
    </location>
</feature>
<evidence type="ECO:0000313" key="2">
    <source>
        <dbReference type="Proteomes" id="UP000095282"/>
    </source>
</evidence>
<evidence type="ECO:0000313" key="3">
    <source>
        <dbReference type="WBParaSite" id="Csp11.Scaffold559.g3865.t1"/>
    </source>
</evidence>
<protein>
    <submittedName>
        <fullName evidence="3">BTB domain-containing protein</fullName>
    </submittedName>
</protein>
<dbReference type="CDD" id="cd18186">
    <property type="entry name" value="BTB_POZ_ZBTB_KLHL-like"/>
    <property type="match status" value="1"/>
</dbReference>
<dbReference type="STRING" id="1561998.A0A1I7T9Y4"/>
<dbReference type="PROSITE" id="PS50097">
    <property type="entry name" value="BTB"/>
    <property type="match status" value="1"/>
</dbReference>
<dbReference type="Pfam" id="PF00651">
    <property type="entry name" value="BTB"/>
    <property type="match status" value="1"/>
</dbReference>
<organism evidence="2 3">
    <name type="scientific">Caenorhabditis tropicalis</name>
    <dbReference type="NCBI Taxonomy" id="1561998"/>
    <lineage>
        <taxon>Eukaryota</taxon>
        <taxon>Metazoa</taxon>
        <taxon>Ecdysozoa</taxon>
        <taxon>Nematoda</taxon>
        <taxon>Chromadorea</taxon>
        <taxon>Rhabditida</taxon>
        <taxon>Rhabditina</taxon>
        <taxon>Rhabditomorpha</taxon>
        <taxon>Rhabditoidea</taxon>
        <taxon>Rhabditidae</taxon>
        <taxon>Peloderinae</taxon>
        <taxon>Caenorhabditis</taxon>
    </lineage>
</organism>
<dbReference type="Proteomes" id="UP000095282">
    <property type="component" value="Unplaced"/>
</dbReference>
<evidence type="ECO:0000259" key="1">
    <source>
        <dbReference type="PROSITE" id="PS50097"/>
    </source>
</evidence>
<sequence>MLDKYRADECIKRLDHQLINLGISDDMGMLKLNDMYQLTQMKNQGNQILSILSERTKSPQISFKEFSDPSDMVTFNFKDNRIFYSSKQILANASVYFMKRFFGPNAKYDDNTIIFDDVTSQNFNVLMNHIYHPNIAITGISFVK</sequence>
<proteinExistence type="predicted"/>
<dbReference type="WBParaSite" id="Csp11.Scaffold559.g3865.t1">
    <property type="protein sequence ID" value="Csp11.Scaffold559.g3865.t1"/>
    <property type="gene ID" value="Csp11.Scaffold559.g3865"/>
</dbReference>
<dbReference type="eggNOG" id="ENOG502RT69">
    <property type="taxonomic scope" value="Eukaryota"/>
</dbReference>